<dbReference type="AlphaFoldDB" id="A0A8C6T3K9"/>
<organism evidence="3 4">
    <name type="scientific">Neogobius melanostomus</name>
    <name type="common">round goby</name>
    <dbReference type="NCBI Taxonomy" id="47308"/>
    <lineage>
        <taxon>Eukaryota</taxon>
        <taxon>Metazoa</taxon>
        <taxon>Chordata</taxon>
        <taxon>Craniata</taxon>
        <taxon>Vertebrata</taxon>
        <taxon>Euteleostomi</taxon>
        <taxon>Actinopterygii</taxon>
        <taxon>Neopterygii</taxon>
        <taxon>Teleostei</taxon>
        <taxon>Neoteleostei</taxon>
        <taxon>Acanthomorphata</taxon>
        <taxon>Gobiaria</taxon>
        <taxon>Gobiiformes</taxon>
        <taxon>Gobioidei</taxon>
        <taxon>Gobiidae</taxon>
        <taxon>Benthophilinae</taxon>
        <taxon>Neogobiini</taxon>
        <taxon>Neogobius</taxon>
    </lineage>
</organism>
<name>A0A8C6T3K9_9GOBI</name>
<reference evidence="3" key="1">
    <citation type="submission" date="2025-08" db="UniProtKB">
        <authorList>
            <consortium name="Ensembl"/>
        </authorList>
    </citation>
    <scope>IDENTIFICATION</scope>
</reference>
<sequence>TLAFSSRDKRLHLTSLWRKPSFQSFVTVEVDGTVLGESEKKLRDASENSFHYDFSCSFQCSREPQAVAALARKLIIVTVSDFLPDERKADARTAVLGQAVLDLLPFLHGKVILKTDSPLTRFHCCLRPVQPTLDVTLDVSEALMSSVDLACSNLLRVTVETAFSVPEPWTQPAGSSPTSTSYTAALELPVSTQVHRTHTMLVFSDGALKAGGSREEEGRPKRGRSCLSCCPPTPPCPEPLWSRLTSLKTYSICMIPTKVY</sequence>
<dbReference type="PANTHER" id="PTHR44314:SF1">
    <property type="entry name" value="CILIA- AND FLAGELLA-ASSOCIATED PROTEIN 70"/>
    <property type="match status" value="1"/>
</dbReference>
<dbReference type="GO" id="GO:0031514">
    <property type="term" value="C:motile cilium"/>
    <property type="evidence" value="ECO:0007669"/>
    <property type="project" value="TreeGrafter"/>
</dbReference>
<dbReference type="Ensembl" id="ENSNMLT00000017812.1">
    <property type="protein sequence ID" value="ENSNMLP00000015852.1"/>
    <property type="gene ID" value="ENSNMLG00000010475.1"/>
</dbReference>
<dbReference type="GO" id="GO:0003341">
    <property type="term" value="P:cilium movement"/>
    <property type="evidence" value="ECO:0007669"/>
    <property type="project" value="TreeGrafter"/>
</dbReference>
<protein>
    <submittedName>
        <fullName evidence="3">Uncharacterized protein</fullName>
    </submittedName>
</protein>
<accession>A0A8C6T3K9</accession>
<evidence type="ECO:0000313" key="3">
    <source>
        <dbReference type="Ensembl" id="ENSNMLP00000015852.1"/>
    </source>
</evidence>
<reference evidence="3" key="2">
    <citation type="submission" date="2025-09" db="UniProtKB">
        <authorList>
            <consortium name="Ensembl"/>
        </authorList>
    </citation>
    <scope>IDENTIFICATION</scope>
</reference>
<dbReference type="InterPro" id="IPR052628">
    <property type="entry name" value="CFAP70"/>
</dbReference>
<dbReference type="GO" id="GO:0070062">
    <property type="term" value="C:extracellular exosome"/>
    <property type="evidence" value="ECO:0007669"/>
    <property type="project" value="TreeGrafter"/>
</dbReference>
<keyword evidence="2" id="KW-0802">TPR repeat</keyword>
<dbReference type="Proteomes" id="UP000694523">
    <property type="component" value="Unplaced"/>
</dbReference>
<evidence type="ECO:0000313" key="4">
    <source>
        <dbReference type="Proteomes" id="UP000694523"/>
    </source>
</evidence>
<evidence type="ECO:0000256" key="2">
    <source>
        <dbReference type="ARBA" id="ARBA00022803"/>
    </source>
</evidence>
<keyword evidence="1" id="KW-0677">Repeat</keyword>
<evidence type="ECO:0000256" key="1">
    <source>
        <dbReference type="ARBA" id="ARBA00022737"/>
    </source>
</evidence>
<proteinExistence type="predicted"/>
<dbReference type="PANTHER" id="PTHR44314">
    <property type="entry name" value="CILIA- AND FLAGELLA-ASSOCIATED PROTEIN 70"/>
    <property type="match status" value="1"/>
</dbReference>
<dbReference type="GO" id="GO:0060271">
    <property type="term" value="P:cilium assembly"/>
    <property type="evidence" value="ECO:0007669"/>
    <property type="project" value="TreeGrafter"/>
</dbReference>
<keyword evidence="4" id="KW-1185">Reference proteome</keyword>